<feature type="non-terminal residue" evidence="1">
    <location>
        <position position="82"/>
    </location>
</feature>
<evidence type="ECO:0000313" key="2">
    <source>
        <dbReference type="Proteomes" id="UP000240883"/>
    </source>
</evidence>
<sequence length="82" mass="9123">PNGSLHIAKTCLTYLCFDTFKGGSCSTDEEFEERLRQNPFLDYAAKHWGEHARLVEAEIFNVASLLLLQTGSLACASQVLFV</sequence>
<proteinExistence type="predicted"/>
<dbReference type="STRING" id="1448308.A0A2T2N1D1"/>
<reference evidence="1 2" key="1">
    <citation type="journal article" date="2018" name="Front. Microbiol.">
        <title>Genome-Wide Analysis of Corynespora cassiicola Leaf Fall Disease Putative Effectors.</title>
        <authorList>
            <person name="Lopez D."/>
            <person name="Ribeiro S."/>
            <person name="Label P."/>
            <person name="Fumanal B."/>
            <person name="Venisse J.S."/>
            <person name="Kohler A."/>
            <person name="de Oliveira R.R."/>
            <person name="Labutti K."/>
            <person name="Lipzen A."/>
            <person name="Lail K."/>
            <person name="Bauer D."/>
            <person name="Ohm R.A."/>
            <person name="Barry K.W."/>
            <person name="Spatafora J."/>
            <person name="Grigoriev I.V."/>
            <person name="Martin F.M."/>
            <person name="Pujade-Renaud V."/>
        </authorList>
    </citation>
    <scope>NUCLEOTIDE SEQUENCE [LARGE SCALE GENOMIC DNA]</scope>
    <source>
        <strain evidence="1 2">Philippines</strain>
    </source>
</reference>
<feature type="non-terminal residue" evidence="1">
    <location>
        <position position="1"/>
    </location>
</feature>
<dbReference type="OrthoDB" id="195446at2759"/>
<gene>
    <name evidence="1" type="ORF">BS50DRAFT_473532</name>
</gene>
<accession>A0A2T2N1D1</accession>
<protein>
    <submittedName>
        <fullName evidence="1">Uncharacterized protein</fullName>
    </submittedName>
</protein>
<dbReference type="EMBL" id="KZ678160">
    <property type="protein sequence ID" value="PSN59251.1"/>
    <property type="molecule type" value="Genomic_DNA"/>
</dbReference>
<organism evidence="1 2">
    <name type="scientific">Corynespora cassiicola Philippines</name>
    <dbReference type="NCBI Taxonomy" id="1448308"/>
    <lineage>
        <taxon>Eukaryota</taxon>
        <taxon>Fungi</taxon>
        <taxon>Dikarya</taxon>
        <taxon>Ascomycota</taxon>
        <taxon>Pezizomycotina</taxon>
        <taxon>Dothideomycetes</taxon>
        <taxon>Pleosporomycetidae</taxon>
        <taxon>Pleosporales</taxon>
        <taxon>Corynesporascaceae</taxon>
        <taxon>Corynespora</taxon>
    </lineage>
</organism>
<keyword evidence="2" id="KW-1185">Reference proteome</keyword>
<evidence type="ECO:0000313" key="1">
    <source>
        <dbReference type="EMBL" id="PSN59251.1"/>
    </source>
</evidence>
<name>A0A2T2N1D1_CORCC</name>
<dbReference type="Proteomes" id="UP000240883">
    <property type="component" value="Unassembled WGS sequence"/>
</dbReference>
<dbReference type="AlphaFoldDB" id="A0A2T2N1D1"/>